<proteinExistence type="predicted"/>
<dbReference type="AlphaFoldDB" id="A0A4R4A032"/>
<evidence type="ECO:0000256" key="1">
    <source>
        <dbReference type="SAM" id="MobiDB-lite"/>
    </source>
</evidence>
<gene>
    <name evidence="2" type="ORF">EDD19_101281</name>
</gene>
<reference evidence="2 3" key="1">
    <citation type="submission" date="2019-03" db="EMBL/GenBank/DDBJ databases">
        <title>Root nodule microbial communities of legume samples collected from USA, Mexico and Botswana.</title>
        <authorList>
            <person name="Hirsch A."/>
        </authorList>
    </citation>
    <scope>NUCLEOTIDE SEQUENCE [LARGE SCALE GENOMIC DNA]</scope>
    <source>
        <strain evidence="2 3">55</strain>
    </source>
</reference>
<protein>
    <submittedName>
        <fullName evidence="2">Uncharacterized protein</fullName>
    </submittedName>
</protein>
<feature type="region of interest" description="Disordered" evidence="1">
    <location>
        <begin position="1"/>
        <end position="36"/>
    </location>
</feature>
<organism evidence="2 3">
    <name type="scientific">Dietzia cinnamea</name>
    <dbReference type="NCBI Taxonomy" id="321318"/>
    <lineage>
        <taxon>Bacteria</taxon>
        <taxon>Bacillati</taxon>
        <taxon>Actinomycetota</taxon>
        <taxon>Actinomycetes</taxon>
        <taxon>Mycobacteriales</taxon>
        <taxon>Dietziaceae</taxon>
        <taxon>Dietzia</taxon>
    </lineage>
</organism>
<sequence>MSEGREHGRRAGTDEGTATHHTGIIGRAEPSADRPGATVIHQDETTKVVAFEFAEGQELVGISVSSSGVMLRGGCRRC</sequence>
<feature type="compositionally biased region" description="Basic and acidic residues" evidence="1">
    <location>
        <begin position="1"/>
        <end position="13"/>
    </location>
</feature>
<comment type="caution">
    <text evidence="2">The sequence shown here is derived from an EMBL/GenBank/DDBJ whole genome shotgun (WGS) entry which is preliminary data.</text>
</comment>
<dbReference type="EMBL" id="SMCX01000001">
    <property type="protein sequence ID" value="TCW26861.1"/>
    <property type="molecule type" value="Genomic_DNA"/>
</dbReference>
<dbReference type="RefSeq" id="WP_131884989.1">
    <property type="nucleotide sequence ID" value="NZ_CP143053.1"/>
</dbReference>
<dbReference type="Proteomes" id="UP000295805">
    <property type="component" value="Unassembled WGS sequence"/>
</dbReference>
<dbReference type="GeneID" id="89529908"/>
<accession>A0A4R4A032</accession>
<evidence type="ECO:0000313" key="2">
    <source>
        <dbReference type="EMBL" id="TCW26861.1"/>
    </source>
</evidence>
<name>A0A4R4A032_9ACTN</name>
<evidence type="ECO:0000313" key="3">
    <source>
        <dbReference type="Proteomes" id="UP000295805"/>
    </source>
</evidence>